<dbReference type="EMBL" id="FQUE01000021">
    <property type="protein sequence ID" value="SHF91120.1"/>
    <property type="molecule type" value="Genomic_DNA"/>
</dbReference>
<organism evidence="2 3">
    <name type="scientific">Loktanella atrilutea</name>
    <dbReference type="NCBI Taxonomy" id="366533"/>
    <lineage>
        <taxon>Bacteria</taxon>
        <taxon>Pseudomonadati</taxon>
        <taxon>Pseudomonadota</taxon>
        <taxon>Alphaproteobacteria</taxon>
        <taxon>Rhodobacterales</taxon>
        <taxon>Roseobacteraceae</taxon>
        <taxon>Loktanella</taxon>
    </lineage>
</organism>
<dbReference type="AlphaFoldDB" id="A0A1M5FHU3"/>
<dbReference type="Gene3D" id="3.30.460.10">
    <property type="entry name" value="Beta Polymerase, domain 2"/>
    <property type="match status" value="1"/>
</dbReference>
<feature type="domain" description="Polymerase nucleotidyl transferase" evidence="1">
    <location>
        <begin position="36"/>
        <end position="66"/>
    </location>
</feature>
<dbReference type="OrthoDB" id="8240854at2"/>
<keyword evidence="3" id="KW-1185">Reference proteome</keyword>
<gene>
    <name evidence="2" type="ORF">SAMN05444339_1217</name>
</gene>
<evidence type="ECO:0000313" key="3">
    <source>
        <dbReference type="Proteomes" id="UP000183987"/>
    </source>
</evidence>
<dbReference type="InterPro" id="IPR002934">
    <property type="entry name" value="Polymerase_NTP_transf_dom"/>
</dbReference>
<evidence type="ECO:0000259" key="1">
    <source>
        <dbReference type="Pfam" id="PF01909"/>
    </source>
</evidence>
<keyword evidence="2" id="KW-0808">Transferase</keyword>
<dbReference type="Pfam" id="PF01909">
    <property type="entry name" value="NTP_transf_2"/>
    <property type="match status" value="1"/>
</dbReference>
<sequence>MASIVTLQEREARTAAARMDADRIVIALQVYAQQNGGRFIAYGSAARREMRHDSDIDILIEFPVETISAARNFAEDLCFTAHLPADIFPITTHSAAFLDRVMPDALILS</sequence>
<protein>
    <submittedName>
        <fullName evidence="2">Nucleotidyltransferase domain-containing protein</fullName>
    </submittedName>
</protein>
<dbReference type="InterPro" id="IPR043519">
    <property type="entry name" value="NT_sf"/>
</dbReference>
<accession>A0A1M5FHU3</accession>
<dbReference type="GO" id="GO:0016779">
    <property type="term" value="F:nucleotidyltransferase activity"/>
    <property type="evidence" value="ECO:0007669"/>
    <property type="project" value="InterPro"/>
</dbReference>
<name>A0A1M5FHU3_LOKAT</name>
<proteinExistence type="predicted"/>
<dbReference type="SUPFAM" id="SSF81301">
    <property type="entry name" value="Nucleotidyltransferase"/>
    <property type="match status" value="1"/>
</dbReference>
<evidence type="ECO:0000313" key="2">
    <source>
        <dbReference type="EMBL" id="SHF91120.1"/>
    </source>
</evidence>
<reference evidence="3" key="1">
    <citation type="submission" date="2016-11" db="EMBL/GenBank/DDBJ databases">
        <authorList>
            <person name="Varghese N."/>
            <person name="Submissions S."/>
        </authorList>
    </citation>
    <scope>NUCLEOTIDE SEQUENCE [LARGE SCALE GENOMIC DNA]</scope>
    <source>
        <strain evidence="3">DSM 29326</strain>
    </source>
</reference>
<dbReference type="CDD" id="cd05403">
    <property type="entry name" value="NT_KNTase_like"/>
    <property type="match status" value="1"/>
</dbReference>
<dbReference type="Proteomes" id="UP000183987">
    <property type="component" value="Unassembled WGS sequence"/>
</dbReference>